<evidence type="ECO:0000313" key="2">
    <source>
        <dbReference type="EMBL" id="CAF1398739.1"/>
    </source>
</evidence>
<evidence type="ECO:0000256" key="1">
    <source>
        <dbReference type="SAM" id="MobiDB-lite"/>
    </source>
</evidence>
<dbReference type="AlphaFoldDB" id="A0A815KNS7"/>
<reference evidence="2" key="1">
    <citation type="submission" date="2021-02" db="EMBL/GenBank/DDBJ databases">
        <authorList>
            <person name="Nowell W R."/>
        </authorList>
    </citation>
    <scope>NUCLEOTIDE SEQUENCE</scope>
</reference>
<protein>
    <submittedName>
        <fullName evidence="2">Uncharacterized protein</fullName>
    </submittedName>
</protein>
<evidence type="ECO:0000313" key="3">
    <source>
        <dbReference type="Proteomes" id="UP000663860"/>
    </source>
</evidence>
<gene>
    <name evidence="2" type="ORF">IZO911_LOCUS39368</name>
</gene>
<accession>A0A815KNS7</accession>
<sequence length="221" mass="25669">MGHKTEENMGAGESSSNNNITGPVPIRVQTANPLLYTLAQDHMNIQPYWIMILQLIAQDIILKCIWNRIRYRTWSNKQEIVVGLILINRQAQKYQEARNAAAQFEDQLLRRQSAVSREPTKRLTTAKQCSKRKDVATQPIKPHNIRTTDLLLRFFRLAQSVFEPHIEESLEKLNERFHRLRFDSYDFIGRSLPLLGHAIWELQVDISFTLSLTVIDTNNCL</sequence>
<feature type="region of interest" description="Disordered" evidence="1">
    <location>
        <begin position="1"/>
        <end position="23"/>
    </location>
</feature>
<organism evidence="2 3">
    <name type="scientific">Adineta steineri</name>
    <dbReference type="NCBI Taxonomy" id="433720"/>
    <lineage>
        <taxon>Eukaryota</taxon>
        <taxon>Metazoa</taxon>
        <taxon>Spiralia</taxon>
        <taxon>Gnathifera</taxon>
        <taxon>Rotifera</taxon>
        <taxon>Eurotatoria</taxon>
        <taxon>Bdelloidea</taxon>
        <taxon>Adinetida</taxon>
        <taxon>Adinetidae</taxon>
        <taxon>Adineta</taxon>
    </lineage>
</organism>
<comment type="caution">
    <text evidence="2">The sequence shown here is derived from an EMBL/GenBank/DDBJ whole genome shotgun (WGS) entry which is preliminary data.</text>
</comment>
<name>A0A815KNS7_9BILA</name>
<proteinExistence type="predicted"/>
<dbReference type="EMBL" id="CAJNOE010001190">
    <property type="protein sequence ID" value="CAF1398739.1"/>
    <property type="molecule type" value="Genomic_DNA"/>
</dbReference>
<dbReference type="Proteomes" id="UP000663860">
    <property type="component" value="Unassembled WGS sequence"/>
</dbReference>